<reference evidence="3 4" key="1">
    <citation type="submission" date="2012-10" db="EMBL/GenBank/DDBJ databases">
        <title>Genome sequencing of Tanticharoenia sakaeratensis NBRC 103193.</title>
        <authorList>
            <person name="Azuma Y."/>
            <person name="Hadano H."/>
            <person name="Hirakawa H."/>
            <person name="Matsushita K."/>
        </authorList>
    </citation>
    <scope>NUCLEOTIDE SEQUENCE [LARGE SCALE GENOMIC DNA]</scope>
    <source>
        <strain evidence="3 4">NBRC 103193</strain>
    </source>
</reference>
<dbReference type="Gene3D" id="2.20.200.10">
    <property type="entry name" value="Outer membrane efflux proteins (OEP)"/>
    <property type="match status" value="1"/>
</dbReference>
<evidence type="ECO:0000313" key="4">
    <source>
        <dbReference type="Proteomes" id="UP000032679"/>
    </source>
</evidence>
<evidence type="ECO:0000256" key="1">
    <source>
        <dbReference type="ARBA" id="ARBA00007613"/>
    </source>
</evidence>
<dbReference type="SUPFAM" id="SSF56954">
    <property type="entry name" value="Outer membrane efflux proteins (OEP)"/>
    <property type="match status" value="1"/>
</dbReference>
<dbReference type="GO" id="GO:0005886">
    <property type="term" value="C:plasma membrane"/>
    <property type="evidence" value="ECO:0007669"/>
    <property type="project" value="UniProtKB-SubCell"/>
</dbReference>
<dbReference type="AlphaFoldDB" id="A0A0D6MJY7"/>
<keyword evidence="2" id="KW-0472">Membrane</keyword>
<proteinExistence type="inferred from homology"/>
<name>A0A0D6MJY7_9PROT</name>
<dbReference type="Pfam" id="PF02321">
    <property type="entry name" value="OEP"/>
    <property type="match status" value="2"/>
</dbReference>
<dbReference type="PANTHER" id="PTHR30203">
    <property type="entry name" value="OUTER MEMBRANE CATION EFFLUX PROTEIN"/>
    <property type="match status" value="1"/>
</dbReference>
<sequence length="571" mass="61923">MTCHDQGGAGTRRFRKGGALRALLVGGLSLSVLNACDLAPDYHPPNYIYPNGWAGHGVMTDAKPADGAVRGNWWTMFNDPELNTLETHMLQVNPDLQAQAEAFTQERDIARESEAQLYPQVTGSAGGTKNRSSETRLWRAVPSNAPIYESSEFYSGAATWEPDFWDRIRNTAHLQKNLAQANAAQYALVRLTLEAELASDYIGLRGLDAQIAVYKDSINYYRTAVQITQMRQAGAIAAGLDVSRAQNQLYSTMATLSFTVAARQVLEHQIAVLENTVPAAFHIQPTNAHAIVMGDVHVDSGLPSQLLERRPDVAQAERQMAAASRAIGVSRAAFYPNVTFSASGGFMNNGFDLANLANSMWSYGVQAMEPLFTGGLRRAALQRAWSQYRQAADNYRSVVLQAFQDVEDSLTQAGLYHVQQLRQEQAVQAALRTQNMTMALYTGGLSDYLNSLIAQQDTLLARIEEVQAQTGQLQSTVRLIRALGGGWDRSQLPAVKDIDPIHALQYDHLHHAIPAGGIDTHTSPTDNNLSGTGMPQAMGNVGGGIDQMMTGEAALPARDGSPNPDGASATP</sequence>
<dbReference type="PANTHER" id="PTHR30203:SF33">
    <property type="entry name" value="BLR4455 PROTEIN"/>
    <property type="match status" value="1"/>
</dbReference>
<keyword evidence="2" id="KW-0564">Palmitate</keyword>
<comment type="subcellular location">
    <subcellularLocation>
        <location evidence="2">Cell membrane</location>
        <topology evidence="2">Lipid-anchor</topology>
    </subcellularLocation>
</comment>
<protein>
    <submittedName>
        <fullName evidence="3">Outer membrane channel protein</fullName>
    </submittedName>
</protein>
<dbReference type="Proteomes" id="UP000032679">
    <property type="component" value="Unassembled WGS sequence"/>
</dbReference>
<dbReference type="EMBL" id="BALE01000010">
    <property type="protein sequence ID" value="GAN53598.1"/>
    <property type="molecule type" value="Genomic_DNA"/>
</dbReference>
<comment type="caution">
    <text evidence="3">The sequence shown here is derived from an EMBL/GenBank/DDBJ whole genome shotgun (WGS) entry which is preliminary data.</text>
</comment>
<dbReference type="GO" id="GO:0015562">
    <property type="term" value="F:efflux transmembrane transporter activity"/>
    <property type="evidence" value="ECO:0007669"/>
    <property type="project" value="InterPro"/>
</dbReference>
<comment type="similarity">
    <text evidence="1 2">Belongs to the outer membrane factor (OMF) (TC 1.B.17) family.</text>
</comment>
<dbReference type="NCBIfam" id="TIGR01845">
    <property type="entry name" value="outer_NodT"/>
    <property type="match status" value="1"/>
</dbReference>
<dbReference type="OrthoDB" id="9783100at2"/>
<evidence type="ECO:0000313" key="3">
    <source>
        <dbReference type="EMBL" id="GAN53598.1"/>
    </source>
</evidence>
<gene>
    <name evidence="3" type="ORF">Tasa_010_145</name>
</gene>
<dbReference type="RefSeq" id="WP_084712074.1">
    <property type="nucleotide sequence ID" value="NZ_BALE01000010.1"/>
</dbReference>
<dbReference type="InterPro" id="IPR010131">
    <property type="entry name" value="MdtP/NodT-like"/>
</dbReference>
<dbReference type="STRING" id="1231623.Tasa_010_145"/>
<accession>A0A0D6MJY7</accession>
<keyword evidence="2" id="KW-0449">Lipoprotein</keyword>
<organism evidence="3 4">
    <name type="scientific">Tanticharoenia sakaeratensis NBRC 103193</name>
    <dbReference type="NCBI Taxonomy" id="1231623"/>
    <lineage>
        <taxon>Bacteria</taxon>
        <taxon>Pseudomonadati</taxon>
        <taxon>Pseudomonadota</taxon>
        <taxon>Alphaproteobacteria</taxon>
        <taxon>Acetobacterales</taxon>
        <taxon>Acetobacteraceae</taxon>
        <taxon>Tanticharoenia</taxon>
    </lineage>
</organism>
<keyword evidence="2" id="KW-1134">Transmembrane beta strand</keyword>
<evidence type="ECO:0000256" key="2">
    <source>
        <dbReference type="RuleBase" id="RU362097"/>
    </source>
</evidence>
<keyword evidence="2" id="KW-0812">Transmembrane</keyword>
<dbReference type="Gene3D" id="1.20.1600.10">
    <property type="entry name" value="Outer membrane efflux proteins (OEP)"/>
    <property type="match status" value="1"/>
</dbReference>
<dbReference type="InterPro" id="IPR003423">
    <property type="entry name" value="OMP_efflux"/>
</dbReference>
<keyword evidence="4" id="KW-1185">Reference proteome</keyword>